<evidence type="ECO:0000256" key="1">
    <source>
        <dbReference type="SAM" id="MobiDB-lite"/>
    </source>
</evidence>
<proteinExistence type="predicted"/>
<evidence type="ECO:0000313" key="2">
    <source>
        <dbReference type="EMBL" id="MBM3275084.1"/>
    </source>
</evidence>
<feature type="region of interest" description="Disordered" evidence="1">
    <location>
        <begin position="474"/>
        <end position="517"/>
    </location>
</feature>
<dbReference type="InterPro" id="IPR025048">
    <property type="entry name" value="DUF3987"/>
</dbReference>
<reference evidence="2 3" key="1">
    <citation type="submission" date="2019-03" db="EMBL/GenBank/DDBJ databases">
        <title>Lake Tanganyika Metagenome-Assembled Genomes (MAGs).</title>
        <authorList>
            <person name="Tran P."/>
        </authorList>
    </citation>
    <scope>NUCLEOTIDE SEQUENCE [LARGE SCALE GENOMIC DNA]</scope>
    <source>
        <strain evidence="2">K_DeepCast_65m_m2_236</strain>
    </source>
</reference>
<dbReference type="AlphaFoldDB" id="A0A937X6I6"/>
<comment type="caution">
    <text evidence="2">The sequence shown here is derived from an EMBL/GenBank/DDBJ whole genome shotgun (WGS) entry which is preliminary data.</text>
</comment>
<protein>
    <submittedName>
        <fullName evidence="2">DUF3987 domain-containing protein</fullName>
    </submittedName>
</protein>
<accession>A0A937X6I6</accession>
<sequence>MNRITKRLRVLGAQDVRLIEWQGAPENGDAADAIEAGVDIGALLNTAATGSADADESETWTARDLINESEALRARGHPTWVRAFIDYADMRTDAPRAFKEGVAWAALSVATGRRVKLRLTIGDVVVTIWIMLVADSTVHRKSTILNIGTDILDKADLPVVAPDDFSPQRFATFMGERDGTQVLFRRDEFAGFYDGLNRLEHQVGLKQLLIAFYDGRKYERQLQGDKVKDDDGAVRRRPEVIKAEAPFLSIAAGIQRELFLDVARHEDISGGFLPRFSFIVPDGATDYADVGIVTANIDQVGSELAANLSEIAALPERSLAAEPEALRRWNRYCKDLQEEAGKTPIPSIAAPVFERHGHIALKLAAILAFCEGITLSLAHVLVGIETAERWRKSSVALLSALGPSRDEKRVQRVLDLVRRKPGIGRGKVMQALRLMAKDIDQIEATLRDRGLITINPTAKGKAYAPVPGTYESYEVLPTPSRNGRAPSADTTPPGKALDKTSKVAKPATVDNDDWGEV</sequence>
<name>A0A937X6I6_9BACT</name>
<dbReference type="EMBL" id="VGJX01000435">
    <property type="protein sequence ID" value="MBM3275084.1"/>
    <property type="molecule type" value="Genomic_DNA"/>
</dbReference>
<evidence type="ECO:0000313" key="3">
    <source>
        <dbReference type="Proteomes" id="UP000703893"/>
    </source>
</evidence>
<organism evidence="2 3">
    <name type="scientific">Candidatus Tanganyikabacteria bacterium</name>
    <dbReference type="NCBI Taxonomy" id="2961651"/>
    <lineage>
        <taxon>Bacteria</taxon>
        <taxon>Bacillati</taxon>
        <taxon>Candidatus Sericytochromatia</taxon>
        <taxon>Candidatus Tanganyikabacteria</taxon>
    </lineage>
</organism>
<dbReference type="Proteomes" id="UP000703893">
    <property type="component" value="Unassembled WGS sequence"/>
</dbReference>
<gene>
    <name evidence="2" type="ORF">FJZ00_08015</name>
</gene>
<dbReference type="Pfam" id="PF13148">
    <property type="entry name" value="DUF3987"/>
    <property type="match status" value="1"/>
</dbReference>